<dbReference type="Proteomes" id="UP001597108">
    <property type="component" value="Unassembled WGS sequence"/>
</dbReference>
<feature type="transmembrane region" description="Helical" evidence="1">
    <location>
        <begin position="47"/>
        <end position="65"/>
    </location>
</feature>
<name>A0ABW3IVH7_9RHOB</name>
<dbReference type="Pfam" id="PF01757">
    <property type="entry name" value="Acyl_transf_3"/>
    <property type="match status" value="1"/>
</dbReference>
<organism evidence="3 4">
    <name type="scientific">Tropicimonas aquimaris</name>
    <dbReference type="NCBI Taxonomy" id="914152"/>
    <lineage>
        <taxon>Bacteria</taxon>
        <taxon>Pseudomonadati</taxon>
        <taxon>Pseudomonadota</taxon>
        <taxon>Alphaproteobacteria</taxon>
        <taxon>Rhodobacterales</taxon>
        <taxon>Roseobacteraceae</taxon>
        <taxon>Tropicimonas</taxon>
    </lineage>
</organism>
<protein>
    <submittedName>
        <fullName evidence="3">Acyltransferase family protein</fullName>
        <ecNumber evidence="3">2.3.-.-</ecNumber>
    </submittedName>
</protein>
<feature type="domain" description="Acyltransferase 3" evidence="2">
    <location>
        <begin position="16"/>
        <end position="335"/>
    </location>
</feature>
<evidence type="ECO:0000259" key="2">
    <source>
        <dbReference type="Pfam" id="PF01757"/>
    </source>
</evidence>
<reference evidence="4" key="1">
    <citation type="journal article" date="2019" name="Int. J. Syst. Evol. Microbiol.">
        <title>The Global Catalogue of Microorganisms (GCM) 10K type strain sequencing project: providing services to taxonomists for standard genome sequencing and annotation.</title>
        <authorList>
            <consortium name="The Broad Institute Genomics Platform"/>
            <consortium name="The Broad Institute Genome Sequencing Center for Infectious Disease"/>
            <person name="Wu L."/>
            <person name="Ma J."/>
        </authorList>
    </citation>
    <scope>NUCLEOTIDE SEQUENCE [LARGE SCALE GENOMIC DNA]</scope>
    <source>
        <strain evidence="4">CCUG 60524</strain>
    </source>
</reference>
<comment type="caution">
    <text evidence="3">The sequence shown here is derived from an EMBL/GenBank/DDBJ whole genome shotgun (WGS) entry which is preliminary data.</text>
</comment>
<feature type="transmembrane region" description="Helical" evidence="1">
    <location>
        <begin position="85"/>
        <end position="105"/>
    </location>
</feature>
<dbReference type="EMBL" id="JBHTJT010000046">
    <property type="protein sequence ID" value="MFD0981621.1"/>
    <property type="molecule type" value="Genomic_DNA"/>
</dbReference>
<dbReference type="PANTHER" id="PTHR23028:SF53">
    <property type="entry name" value="ACYL_TRANSF_3 DOMAIN-CONTAINING PROTEIN"/>
    <property type="match status" value="1"/>
</dbReference>
<keyword evidence="3" id="KW-0012">Acyltransferase</keyword>
<feature type="transmembrane region" description="Helical" evidence="1">
    <location>
        <begin position="291"/>
        <end position="312"/>
    </location>
</feature>
<keyword evidence="3" id="KW-0808">Transferase</keyword>
<proteinExistence type="predicted"/>
<dbReference type="EC" id="2.3.-.-" evidence="3"/>
<sequence length="369" mass="40796">MSGDNPATRSLPWYPRLDGLRGVAVLLVFVEHFTYNEVIRSFSPGMIGVKFFFVLSGFLITSILLSERGTAPASLLARRFYWRRALRLLPAFWVAIALSAALGIANMRSDAWVHLLYLSNVQIAIREFWSGGGHLWTLSVEEHFYLFWFPIIILAPRRCLLPAVLAALAAAPLFRTAIPLGASPFIEVLLPGQLDSLAAGALLAFTVREPALAWLDRLLLRPAVMWGSVLVMLVMTWAPAVGFEDIAFIRWVLVPMLISAAGVCIVRSCIAGQDPILAWLADPRLVHIGKISYGLYVFHYFVPQAMFLVLPPMPEGALGMAFKIARLLLWIAVTFALAELSWRLVERPALRLKNRATPRPPASGADVAG</sequence>
<evidence type="ECO:0000313" key="3">
    <source>
        <dbReference type="EMBL" id="MFD0981621.1"/>
    </source>
</evidence>
<evidence type="ECO:0000256" key="1">
    <source>
        <dbReference type="SAM" id="Phobius"/>
    </source>
</evidence>
<accession>A0ABW3IVH7</accession>
<dbReference type="InterPro" id="IPR050879">
    <property type="entry name" value="Acyltransferase_3"/>
</dbReference>
<dbReference type="InterPro" id="IPR002656">
    <property type="entry name" value="Acyl_transf_3_dom"/>
</dbReference>
<gene>
    <name evidence="3" type="ORF">ACFQ2S_18460</name>
</gene>
<keyword evidence="4" id="KW-1185">Reference proteome</keyword>
<dbReference type="PANTHER" id="PTHR23028">
    <property type="entry name" value="ACETYLTRANSFERASE"/>
    <property type="match status" value="1"/>
</dbReference>
<feature type="transmembrane region" description="Helical" evidence="1">
    <location>
        <begin position="219"/>
        <end position="242"/>
    </location>
</feature>
<keyword evidence="1" id="KW-1133">Transmembrane helix</keyword>
<feature type="transmembrane region" description="Helical" evidence="1">
    <location>
        <begin position="248"/>
        <end position="270"/>
    </location>
</feature>
<keyword evidence="1" id="KW-0812">Transmembrane</keyword>
<dbReference type="RefSeq" id="WP_386076731.1">
    <property type="nucleotide sequence ID" value="NZ_JBHTJT010000046.1"/>
</dbReference>
<dbReference type="GO" id="GO:0016746">
    <property type="term" value="F:acyltransferase activity"/>
    <property type="evidence" value="ECO:0007669"/>
    <property type="project" value="UniProtKB-KW"/>
</dbReference>
<feature type="transmembrane region" description="Helical" evidence="1">
    <location>
        <begin position="324"/>
        <end position="345"/>
    </location>
</feature>
<keyword evidence="1" id="KW-0472">Membrane</keyword>
<evidence type="ECO:0000313" key="4">
    <source>
        <dbReference type="Proteomes" id="UP001597108"/>
    </source>
</evidence>